<proteinExistence type="predicted"/>
<gene>
    <name evidence="1" type="ORF">C4B59_02460</name>
</gene>
<protein>
    <submittedName>
        <fullName evidence="1">Uncharacterized protein</fullName>
    </submittedName>
</protein>
<evidence type="ECO:0000313" key="2">
    <source>
        <dbReference type="Proteomes" id="UP000248329"/>
    </source>
</evidence>
<comment type="caution">
    <text evidence="1">The sequence shown here is derived from an EMBL/GenBank/DDBJ whole genome shotgun (WGS) entry which is preliminary data.</text>
</comment>
<sequence>MVAPTTKKAAVVLFLVAVVVVALAMLANTSKDEAQQQPDPFRFRFYGNVSIEGAPAPAQTHLLVKIGDNICGGTDITVPGWYDLNVFAHPDTDEYVSFWIQTPSMECAVPVDQKRTLPMSRECLLDITVATDDSNDTVLQTGISDDLHAASPAATHSANTSVNNTADPAQGYDPMLWDVVINEVMWDGKEYIELYSTLDRTICIGNWTITRGVGAVNDTIDITIEPGAIIASHGYYLIAEMDATTCEPDQISNMVLKKSGEVLQLFGGVPTISERVDIVNRDGNWFAGKDDAVGQSMERISPVDGTNPDNWHTSQGYECGRIGTPGVANSIPDKTPPNITLVNDFIDVNDDIVFSFNEPIDIPTFFISVVGPYHSMILRYTITCGGSGLSASFDPDNPLQVGTYSVRVKCRDPSDNLAEQDFVLTVVDSGEPGPSPTPTATPTPTPPPSSAPKIVINELMPNPIGADRGNETMELYNCGDEPVDIGGWVLKNEDGDTYNIPAGTTIEPHGYYLTTKIQLDNDGGQVLLYHNGEEVDSSIEYTHSTEGISWQRRIDGCDTDSDGDWIERDSTFGLSG</sequence>
<dbReference type="EMBL" id="PQXF01000003">
    <property type="protein sequence ID" value="PXF61736.1"/>
    <property type="molecule type" value="Genomic_DNA"/>
</dbReference>
<evidence type="ECO:0000313" key="1">
    <source>
        <dbReference type="EMBL" id="PXF61736.1"/>
    </source>
</evidence>
<dbReference type="Proteomes" id="UP000248329">
    <property type="component" value="Unassembled WGS sequence"/>
</dbReference>
<organism evidence="1 2">
    <name type="scientific">Candidatus Methanogaster sp</name>
    <dbReference type="NCBI Taxonomy" id="3386292"/>
    <lineage>
        <taxon>Archaea</taxon>
        <taxon>Methanobacteriati</taxon>
        <taxon>Methanobacteriota</taxon>
        <taxon>Stenosarchaea group</taxon>
        <taxon>Methanomicrobia</taxon>
        <taxon>Methanosarcinales</taxon>
        <taxon>ANME-2 cluster</taxon>
        <taxon>Candidatus Methanogasteraceae</taxon>
        <taxon>Candidatus Methanogaster</taxon>
    </lineage>
</organism>
<reference evidence="1" key="1">
    <citation type="submission" date="2018-01" db="EMBL/GenBank/DDBJ databases">
        <authorList>
            <person name="Krukenberg V."/>
        </authorList>
    </citation>
    <scope>NUCLEOTIDE SEQUENCE</scope>
    <source>
        <strain evidence="1">E20ANME2</strain>
    </source>
</reference>
<accession>A0AC61L5Q1</accession>
<name>A0AC61L5Q1_9EURY</name>